<dbReference type="AlphaFoldDB" id="A0A1L9PJG8"/>
<dbReference type="Proteomes" id="UP000184073">
    <property type="component" value="Unassembled WGS sequence"/>
</dbReference>
<reference evidence="2" key="1">
    <citation type="journal article" date="2017" name="Genome Biol.">
        <title>Comparative genomics reveals high biological diversity and specific adaptations in the industrially and medically important fungal genus Aspergillus.</title>
        <authorList>
            <person name="de Vries R.P."/>
            <person name="Riley R."/>
            <person name="Wiebenga A."/>
            <person name="Aguilar-Osorio G."/>
            <person name="Amillis S."/>
            <person name="Uchima C.A."/>
            <person name="Anderluh G."/>
            <person name="Asadollahi M."/>
            <person name="Askin M."/>
            <person name="Barry K."/>
            <person name="Battaglia E."/>
            <person name="Bayram O."/>
            <person name="Benocci T."/>
            <person name="Braus-Stromeyer S.A."/>
            <person name="Caldana C."/>
            <person name="Canovas D."/>
            <person name="Cerqueira G.C."/>
            <person name="Chen F."/>
            <person name="Chen W."/>
            <person name="Choi C."/>
            <person name="Clum A."/>
            <person name="Dos Santos R.A."/>
            <person name="Damasio A.R."/>
            <person name="Diallinas G."/>
            <person name="Emri T."/>
            <person name="Fekete E."/>
            <person name="Flipphi M."/>
            <person name="Freyberg S."/>
            <person name="Gallo A."/>
            <person name="Gournas C."/>
            <person name="Habgood R."/>
            <person name="Hainaut M."/>
            <person name="Harispe M.L."/>
            <person name="Henrissat B."/>
            <person name="Hilden K.S."/>
            <person name="Hope R."/>
            <person name="Hossain A."/>
            <person name="Karabika E."/>
            <person name="Karaffa L."/>
            <person name="Karanyi Z."/>
            <person name="Krasevec N."/>
            <person name="Kuo A."/>
            <person name="Kusch H."/>
            <person name="LaButti K."/>
            <person name="Lagendijk E.L."/>
            <person name="Lapidus A."/>
            <person name="Levasseur A."/>
            <person name="Lindquist E."/>
            <person name="Lipzen A."/>
            <person name="Logrieco A.F."/>
            <person name="MacCabe A."/>
            <person name="Maekelae M.R."/>
            <person name="Malavazi I."/>
            <person name="Melin P."/>
            <person name="Meyer V."/>
            <person name="Mielnichuk N."/>
            <person name="Miskei M."/>
            <person name="Molnar A.P."/>
            <person name="Mule G."/>
            <person name="Ngan C.Y."/>
            <person name="Orejas M."/>
            <person name="Orosz E."/>
            <person name="Ouedraogo J.P."/>
            <person name="Overkamp K.M."/>
            <person name="Park H.-S."/>
            <person name="Perrone G."/>
            <person name="Piumi F."/>
            <person name="Punt P.J."/>
            <person name="Ram A.F."/>
            <person name="Ramon A."/>
            <person name="Rauscher S."/>
            <person name="Record E."/>
            <person name="Riano-Pachon D.M."/>
            <person name="Robert V."/>
            <person name="Roehrig J."/>
            <person name="Ruller R."/>
            <person name="Salamov A."/>
            <person name="Salih N.S."/>
            <person name="Samson R.A."/>
            <person name="Sandor E."/>
            <person name="Sanguinetti M."/>
            <person name="Schuetze T."/>
            <person name="Sepcic K."/>
            <person name="Shelest E."/>
            <person name="Sherlock G."/>
            <person name="Sophianopoulou V."/>
            <person name="Squina F.M."/>
            <person name="Sun H."/>
            <person name="Susca A."/>
            <person name="Todd R.B."/>
            <person name="Tsang A."/>
            <person name="Unkles S.E."/>
            <person name="van de Wiele N."/>
            <person name="van Rossen-Uffink D."/>
            <person name="Oliveira J.V."/>
            <person name="Vesth T.C."/>
            <person name="Visser J."/>
            <person name="Yu J.-H."/>
            <person name="Zhou M."/>
            <person name="Andersen M.R."/>
            <person name="Archer D.B."/>
            <person name="Baker S.E."/>
            <person name="Benoit I."/>
            <person name="Brakhage A.A."/>
            <person name="Braus G.H."/>
            <person name="Fischer R."/>
            <person name="Frisvad J.C."/>
            <person name="Goldman G.H."/>
            <person name="Houbraken J."/>
            <person name="Oakley B."/>
            <person name="Pocsi I."/>
            <person name="Scazzocchio C."/>
            <person name="Seiboth B."/>
            <person name="vanKuyk P.A."/>
            <person name="Wortman J."/>
            <person name="Dyer P.S."/>
            <person name="Grigoriev I.V."/>
        </authorList>
    </citation>
    <scope>NUCLEOTIDE SEQUENCE [LARGE SCALE GENOMIC DNA]</scope>
    <source>
        <strain evidence="2">CBS 583.65</strain>
    </source>
</reference>
<evidence type="ECO:0000313" key="1">
    <source>
        <dbReference type="EMBL" id="OJJ01631.1"/>
    </source>
</evidence>
<dbReference type="RefSeq" id="XP_040667393.1">
    <property type="nucleotide sequence ID" value="XM_040817329.1"/>
</dbReference>
<dbReference type="OrthoDB" id="5412936at2759"/>
<dbReference type="STRING" id="1036611.A0A1L9PJG8"/>
<dbReference type="EMBL" id="KV878128">
    <property type="protein sequence ID" value="OJJ01631.1"/>
    <property type="molecule type" value="Genomic_DNA"/>
</dbReference>
<accession>A0A1L9PJG8</accession>
<keyword evidence="2" id="KW-1185">Reference proteome</keyword>
<proteinExistence type="predicted"/>
<gene>
    <name evidence="1" type="ORF">ASPVEDRAFT_83160</name>
</gene>
<dbReference type="VEuPathDB" id="FungiDB:ASPVEDRAFT_83160"/>
<sequence>MESTWVGLYTHKGRPDLLPRQERLLLNVAEMWPCCIFQTLTGHHLDKYLPNHYEKPWAGCHLNIALPLLQPFSVKEKAEAEVLQSQGSFAEYVAANPDDREWVTDLSSAFHALRDAPDPRYSASLYHKERLGESLKAAHDATQQKAIESMRQYLSGNERAVDVFTTTSAAGFSWDRTSFTCGQFQFTISVDFNLHLKKGDKVFVQFHLADNVHPLKYTANALPTDPASRLAISLTGRDSTSEFHIWLTTSGPKAIKRMNTLVDILEGYSYSERQEMALPGRWWGHWRAEGSTNIQQHYT</sequence>
<name>A0A1L9PJG8_ASPVE</name>
<protein>
    <submittedName>
        <fullName evidence="1">Uncharacterized protein</fullName>
    </submittedName>
</protein>
<organism evidence="1 2">
    <name type="scientific">Aspergillus versicolor CBS 583.65</name>
    <dbReference type="NCBI Taxonomy" id="1036611"/>
    <lineage>
        <taxon>Eukaryota</taxon>
        <taxon>Fungi</taxon>
        <taxon>Dikarya</taxon>
        <taxon>Ascomycota</taxon>
        <taxon>Pezizomycotina</taxon>
        <taxon>Eurotiomycetes</taxon>
        <taxon>Eurotiomycetidae</taxon>
        <taxon>Eurotiales</taxon>
        <taxon>Aspergillaceae</taxon>
        <taxon>Aspergillus</taxon>
        <taxon>Aspergillus subgen. Nidulantes</taxon>
    </lineage>
</organism>
<dbReference type="GeneID" id="63732840"/>
<evidence type="ECO:0000313" key="2">
    <source>
        <dbReference type="Proteomes" id="UP000184073"/>
    </source>
</evidence>